<name>A0A3B7MH21_9BACT</name>
<keyword evidence="1" id="KW-0472">Membrane</keyword>
<dbReference type="AlphaFoldDB" id="A0A3B7MH21"/>
<reference evidence="2 3" key="1">
    <citation type="submission" date="2018-09" db="EMBL/GenBank/DDBJ databases">
        <title>Genome sequencing of strain 6GH32-13.</title>
        <authorList>
            <person name="Weon H.-Y."/>
            <person name="Heo J."/>
            <person name="Kwon S.-W."/>
        </authorList>
    </citation>
    <scope>NUCLEOTIDE SEQUENCE [LARGE SCALE GENOMIC DNA]</scope>
    <source>
        <strain evidence="2 3">5GH32-13</strain>
    </source>
</reference>
<dbReference type="EMBL" id="CP032157">
    <property type="protein sequence ID" value="AXY72613.1"/>
    <property type="molecule type" value="Genomic_DNA"/>
</dbReference>
<dbReference type="KEGG" id="pseg:D3H65_00885"/>
<feature type="transmembrane region" description="Helical" evidence="1">
    <location>
        <begin position="172"/>
        <end position="190"/>
    </location>
</feature>
<protein>
    <recommendedName>
        <fullName evidence="4">DUF3592 domain-containing protein</fullName>
    </recommendedName>
</protein>
<keyword evidence="1" id="KW-1133">Transmembrane helix</keyword>
<feature type="transmembrane region" description="Helical" evidence="1">
    <location>
        <begin position="7"/>
        <end position="24"/>
    </location>
</feature>
<keyword evidence="3" id="KW-1185">Reference proteome</keyword>
<evidence type="ECO:0008006" key="4">
    <source>
        <dbReference type="Google" id="ProtNLM"/>
    </source>
</evidence>
<keyword evidence="1" id="KW-0812">Transmembrane</keyword>
<feature type="transmembrane region" description="Helical" evidence="1">
    <location>
        <begin position="277"/>
        <end position="294"/>
    </location>
</feature>
<evidence type="ECO:0000313" key="2">
    <source>
        <dbReference type="EMBL" id="AXY72613.1"/>
    </source>
</evidence>
<dbReference type="OrthoDB" id="954173at2"/>
<accession>A0A3B7MH21</accession>
<gene>
    <name evidence="2" type="ORF">D3H65_00885</name>
</gene>
<dbReference type="Proteomes" id="UP000263900">
    <property type="component" value="Chromosome"/>
</dbReference>
<evidence type="ECO:0000256" key="1">
    <source>
        <dbReference type="SAM" id="Phobius"/>
    </source>
</evidence>
<proteinExistence type="predicted"/>
<feature type="transmembrane region" description="Helical" evidence="1">
    <location>
        <begin position="138"/>
        <end position="160"/>
    </location>
</feature>
<evidence type="ECO:0000313" key="3">
    <source>
        <dbReference type="Proteomes" id="UP000263900"/>
    </source>
</evidence>
<sequence length="302" mass="35570">MGSVAGFIVMLVITVIIGLLAWLAREQWLDQQQYELISKEGRLVTIRTDDVNREYRSWKDQFAQIAYLSFTYNNKPYTLRYKQDTGWLTTGDRVALFYHPGTDVFRQPRSYNAFSNNSNQSRLVKFSIISFWNDGRKWLLACIVLTSLFLLLLSGLLATLTGWTIARTAGRFVFMALLLAGVAYLTWNTWQYYRYYNQLKAGAREETVQVLSTYRRSTSKRSNWFYTYEATVQHGKQERVIPIEEEEYRVLKPGAPLQVYYNSQLNDMMSINHSPDYTNLIATLFAWFLALFFIRRQWKKMR</sequence>
<organism evidence="2 3">
    <name type="scientific">Paraflavitalea soli</name>
    <dbReference type="NCBI Taxonomy" id="2315862"/>
    <lineage>
        <taxon>Bacteria</taxon>
        <taxon>Pseudomonadati</taxon>
        <taxon>Bacteroidota</taxon>
        <taxon>Chitinophagia</taxon>
        <taxon>Chitinophagales</taxon>
        <taxon>Chitinophagaceae</taxon>
        <taxon>Paraflavitalea</taxon>
    </lineage>
</organism>